<name>A0A7U2F7F2_PHANO</name>
<dbReference type="Proteomes" id="UP000663193">
    <property type="component" value="Chromosome 9"/>
</dbReference>
<organism evidence="1 2">
    <name type="scientific">Phaeosphaeria nodorum (strain SN15 / ATCC MYA-4574 / FGSC 10173)</name>
    <name type="common">Glume blotch fungus</name>
    <name type="synonym">Parastagonospora nodorum</name>
    <dbReference type="NCBI Taxonomy" id="321614"/>
    <lineage>
        <taxon>Eukaryota</taxon>
        <taxon>Fungi</taxon>
        <taxon>Dikarya</taxon>
        <taxon>Ascomycota</taxon>
        <taxon>Pezizomycotina</taxon>
        <taxon>Dothideomycetes</taxon>
        <taxon>Pleosporomycetidae</taxon>
        <taxon>Pleosporales</taxon>
        <taxon>Pleosporineae</taxon>
        <taxon>Phaeosphaeriaceae</taxon>
        <taxon>Parastagonospora</taxon>
    </lineage>
</organism>
<proteinExistence type="predicted"/>
<evidence type="ECO:0000313" key="2">
    <source>
        <dbReference type="Proteomes" id="UP000663193"/>
    </source>
</evidence>
<dbReference type="AlphaFoldDB" id="A0A7U2F7F2"/>
<accession>A0A7U2F7F2</accession>
<reference evidence="2" key="1">
    <citation type="journal article" date="2021" name="BMC Genomics">
        <title>Chromosome-level genome assembly and manually-curated proteome of model necrotroph Parastagonospora nodorum Sn15 reveals a genome-wide trove of candidate effector homologs, and redundancy of virulence-related functions within an accessory chromosome.</title>
        <authorList>
            <person name="Bertazzoni S."/>
            <person name="Jones D.A.B."/>
            <person name="Phan H.T."/>
            <person name="Tan K.-C."/>
            <person name="Hane J.K."/>
        </authorList>
    </citation>
    <scope>NUCLEOTIDE SEQUENCE [LARGE SCALE GENOMIC DNA]</scope>
    <source>
        <strain evidence="2">SN15 / ATCC MYA-4574 / FGSC 10173)</strain>
    </source>
</reference>
<dbReference type="EMBL" id="CP069031">
    <property type="protein sequence ID" value="QRC99048.1"/>
    <property type="molecule type" value="Genomic_DNA"/>
</dbReference>
<keyword evidence="2" id="KW-1185">Reference proteome</keyword>
<dbReference type="VEuPathDB" id="FungiDB:JI435_412970"/>
<evidence type="ECO:0000313" key="1">
    <source>
        <dbReference type="EMBL" id="QRC99048.1"/>
    </source>
</evidence>
<sequence length="127" mass="14008">MHHGACKAYRDRNWKVVSSTKWSQTQQDSPSSHCQRLTMKILVHIRSKKHINATAKKKYDKPRMRSTFVTGFVKLGTTPGGGTSAGICASISGGIALRAETFGIVRPILCLSKSKIEDDRSEMLGQC</sequence>
<gene>
    <name evidence="1" type="ORF">JI435_412970</name>
</gene>
<protein>
    <submittedName>
        <fullName evidence="1">Uncharacterized protein</fullName>
    </submittedName>
</protein>